<proteinExistence type="predicted"/>
<dbReference type="Proteomes" id="UP000030759">
    <property type="component" value="Unassembled WGS sequence"/>
</dbReference>
<name>A0A061IHX5_CRIGR</name>
<evidence type="ECO:0000313" key="1">
    <source>
        <dbReference type="EMBL" id="ERE84405.1"/>
    </source>
</evidence>
<accession>A0A061IHX5</accession>
<protein>
    <submittedName>
        <fullName evidence="1">Uncharacterized protein</fullName>
    </submittedName>
</protein>
<sequence>MRICDAEKTQERNASSSKGTLNLYRSQLSQHVLYNPACDLCVTKCNLKFLNWILFFVYMVDYIDGFLYVEPSLHPWAEAYLIIMDDFSDVLLDLNCQYFVEYFCIMFLRDIGL</sequence>
<reference evidence="2" key="1">
    <citation type="journal article" date="2013" name="Nat. Biotechnol.">
        <title>Chinese hamster genome sequenced from sorted chromosomes.</title>
        <authorList>
            <person name="Brinkrolf K."/>
            <person name="Rupp O."/>
            <person name="Laux H."/>
            <person name="Kollin F."/>
            <person name="Ernst W."/>
            <person name="Linke B."/>
            <person name="Kofler R."/>
            <person name="Romand S."/>
            <person name="Hesse F."/>
            <person name="Budach W.E."/>
            <person name="Galosy S."/>
            <person name="Muller D."/>
            <person name="Noll T."/>
            <person name="Wienberg J."/>
            <person name="Jostock T."/>
            <person name="Leonard M."/>
            <person name="Grillari J."/>
            <person name="Tauch A."/>
            <person name="Goesmann A."/>
            <person name="Helk B."/>
            <person name="Mott J.E."/>
            <person name="Puhler A."/>
            <person name="Borth N."/>
        </authorList>
    </citation>
    <scope>NUCLEOTIDE SEQUENCE [LARGE SCALE GENOMIC DNA]</scope>
    <source>
        <strain evidence="2">17A/GY</strain>
    </source>
</reference>
<gene>
    <name evidence="1" type="ORF">H671_2g5990</name>
</gene>
<dbReference type="EMBL" id="KE667959">
    <property type="protein sequence ID" value="ERE84405.1"/>
    <property type="molecule type" value="Genomic_DNA"/>
</dbReference>
<organism evidence="1 2">
    <name type="scientific">Cricetulus griseus</name>
    <name type="common">Chinese hamster</name>
    <name type="synonym">Cricetulus barabensis griseus</name>
    <dbReference type="NCBI Taxonomy" id="10029"/>
    <lineage>
        <taxon>Eukaryota</taxon>
        <taxon>Metazoa</taxon>
        <taxon>Chordata</taxon>
        <taxon>Craniata</taxon>
        <taxon>Vertebrata</taxon>
        <taxon>Euteleostomi</taxon>
        <taxon>Mammalia</taxon>
        <taxon>Eutheria</taxon>
        <taxon>Euarchontoglires</taxon>
        <taxon>Glires</taxon>
        <taxon>Rodentia</taxon>
        <taxon>Myomorpha</taxon>
        <taxon>Muroidea</taxon>
        <taxon>Cricetidae</taxon>
        <taxon>Cricetinae</taxon>
        <taxon>Cricetulus</taxon>
    </lineage>
</organism>
<evidence type="ECO:0000313" key="2">
    <source>
        <dbReference type="Proteomes" id="UP000030759"/>
    </source>
</evidence>
<dbReference type="AlphaFoldDB" id="A0A061IHX5"/>